<reference evidence="2 3" key="1">
    <citation type="submission" date="2016-11" db="EMBL/GenBank/DDBJ databases">
        <authorList>
            <person name="Varghese N."/>
            <person name="Submissions S."/>
        </authorList>
    </citation>
    <scope>NUCLEOTIDE SEQUENCE [LARGE SCALE GENOMIC DNA]</scope>
    <source>
        <strain evidence="2 3">DSM 29341</strain>
    </source>
</reference>
<proteinExistence type="predicted"/>
<dbReference type="InterPro" id="IPR027417">
    <property type="entry name" value="P-loop_NTPase"/>
</dbReference>
<name>A0A1M5BPA6_9RHOB</name>
<accession>A0A1M5BPA6</accession>
<feature type="region of interest" description="Disordered" evidence="1">
    <location>
        <begin position="278"/>
        <end position="305"/>
    </location>
</feature>
<dbReference type="Proteomes" id="UP000325134">
    <property type="component" value="Unassembled WGS sequence"/>
</dbReference>
<dbReference type="Gene3D" id="3.40.50.300">
    <property type="entry name" value="P-loop containing nucleotide triphosphate hydrolases"/>
    <property type="match status" value="1"/>
</dbReference>
<dbReference type="Pfam" id="PF13481">
    <property type="entry name" value="AAA_25"/>
    <property type="match status" value="1"/>
</dbReference>
<dbReference type="EMBL" id="FQVK01000046">
    <property type="protein sequence ID" value="SHF44226.1"/>
    <property type="molecule type" value="Genomic_DNA"/>
</dbReference>
<sequence>MEDAARPWRPWLIKSLIPPKGVVVLYGPTGVGKTFLVLDLVLSMAAGVPWPLGPNEQLDAARLRADGLKRISPKANVLYWIGEGRENAEQRVRAWIAEHACKSGATDGMEFAFVEGYVTNLLLSGRRGGKAAEPVSGDHNALGDMHPNLKMLVNAFPDIHDTRPGRPTPVLVVDTLSATHPDMDENDTRDAGRVMENCRRLAEDLDGLVILVHHSGKGRGFGPRGHSKMMGDPDTILHVTRTRKASKDILRLQVEKQRMLYEAPDMYFTLDSANNEQGMPPVLRPLDPEKEGLKPARRRRDPRLSRADQKTIQVLTLLRKEAAKANDPHFRKQAFARKARAQYKWSESSTYSHLKRLEEEFGLIRRYEPPQAGEGGSKTVGETRAGLYVLEPPKSGEDPADEIARLLKLKTAQVTKT</sequence>
<evidence type="ECO:0000313" key="3">
    <source>
        <dbReference type="Proteomes" id="UP000325134"/>
    </source>
</evidence>
<dbReference type="SUPFAM" id="SSF52540">
    <property type="entry name" value="P-loop containing nucleoside triphosphate hydrolases"/>
    <property type="match status" value="1"/>
</dbReference>
<keyword evidence="3" id="KW-1185">Reference proteome</keyword>
<dbReference type="AlphaFoldDB" id="A0A1M5BPA6"/>
<protein>
    <submittedName>
        <fullName evidence="2">AAA domain-containing protein</fullName>
    </submittedName>
</protein>
<evidence type="ECO:0000313" key="2">
    <source>
        <dbReference type="EMBL" id="SHF44226.1"/>
    </source>
</evidence>
<gene>
    <name evidence="2" type="ORF">SAMN05444279_1467</name>
</gene>
<organism evidence="2 3">
    <name type="scientific">Ruegeria intermedia</name>
    <dbReference type="NCBI Taxonomy" id="996115"/>
    <lineage>
        <taxon>Bacteria</taxon>
        <taxon>Pseudomonadati</taxon>
        <taxon>Pseudomonadota</taxon>
        <taxon>Alphaproteobacteria</taxon>
        <taxon>Rhodobacterales</taxon>
        <taxon>Roseobacteraceae</taxon>
        <taxon>Ruegeria</taxon>
    </lineage>
</organism>
<evidence type="ECO:0000256" key="1">
    <source>
        <dbReference type="SAM" id="MobiDB-lite"/>
    </source>
</evidence>